<keyword evidence="17" id="KW-1185">Reference proteome</keyword>
<dbReference type="GO" id="GO:0012505">
    <property type="term" value="C:endomembrane system"/>
    <property type="evidence" value="ECO:0007669"/>
    <property type="project" value="UniProtKB-SubCell"/>
</dbReference>
<dbReference type="GO" id="GO:0030175">
    <property type="term" value="C:filopodium"/>
    <property type="evidence" value="ECO:0007669"/>
    <property type="project" value="UniProtKB-SubCell"/>
</dbReference>
<dbReference type="GO" id="GO:0001726">
    <property type="term" value="C:ruffle"/>
    <property type="evidence" value="ECO:0007669"/>
    <property type="project" value="UniProtKB-SubCell"/>
</dbReference>
<evidence type="ECO:0000256" key="4">
    <source>
        <dbReference type="ARBA" id="ARBA00004486"/>
    </source>
</evidence>
<dbReference type="Proteomes" id="UP001187315">
    <property type="component" value="Unassembled WGS sequence"/>
</dbReference>
<evidence type="ECO:0000256" key="14">
    <source>
        <dbReference type="SAM" id="MobiDB-lite"/>
    </source>
</evidence>
<evidence type="ECO:0000256" key="13">
    <source>
        <dbReference type="ARBA" id="ARBA00033293"/>
    </source>
</evidence>
<dbReference type="SMART" id="SM00228">
    <property type="entry name" value="PDZ"/>
    <property type="match status" value="2"/>
</dbReference>
<feature type="domain" description="PDZ" evidence="15">
    <location>
        <begin position="195"/>
        <end position="275"/>
    </location>
</feature>
<proteinExistence type="predicted"/>
<evidence type="ECO:0000256" key="6">
    <source>
        <dbReference type="ARBA" id="ARBA00022687"/>
    </source>
</evidence>
<dbReference type="GO" id="GO:0043495">
    <property type="term" value="F:protein-membrane adaptor activity"/>
    <property type="evidence" value="ECO:0007669"/>
    <property type="project" value="TreeGrafter"/>
</dbReference>
<feature type="region of interest" description="Disordered" evidence="14">
    <location>
        <begin position="290"/>
        <end position="403"/>
    </location>
</feature>
<dbReference type="InterPro" id="IPR001478">
    <property type="entry name" value="PDZ"/>
</dbReference>
<evidence type="ECO:0000256" key="11">
    <source>
        <dbReference type="ARBA" id="ARBA00032825"/>
    </source>
</evidence>
<gene>
    <name evidence="16" type="ORF">Q7C36_002614</name>
</gene>
<evidence type="ECO:0000256" key="10">
    <source>
        <dbReference type="ARBA" id="ARBA00030310"/>
    </source>
</evidence>
<dbReference type="InterPro" id="IPR015098">
    <property type="entry name" value="EBP50_C"/>
</dbReference>
<comment type="caution">
    <text evidence="16">The sequence shown here is derived from an EMBL/GenBank/DDBJ whole genome shotgun (WGS) entry which is preliminary data.</text>
</comment>
<dbReference type="Gene3D" id="2.30.42.10">
    <property type="match status" value="2"/>
</dbReference>
<dbReference type="PANTHER" id="PTHR14191:SF7">
    <property type="entry name" value="NA(+)_H(+) EXCHANGE REGULATORY COFACTOR NHE-RF1"/>
    <property type="match status" value="1"/>
</dbReference>
<dbReference type="PROSITE" id="PS50106">
    <property type="entry name" value="PDZ"/>
    <property type="match status" value="2"/>
</dbReference>
<feature type="domain" description="PDZ" evidence="15">
    <location>
        <begin position="9"/>
        <end position="89"/>
    </location>
</feature>
<evidence type="ECO:0000313" key="16">
    <source>
        <dbReference type="EMBL" id="KAK2866558.1"/>
    </source>
</evidence>
<evidence type="ECO:0000313" key="17">
    <source>
        <dbReference type="Proteomes" id="UP001187315"/>
    </source>
</evidence>
<evidence type="ECO:0000256" key="1">
    <source>
        <dbReference type="ARBA" id="ARBA00004105"/>
    </source>
</evidence>
<name>A0AA88NT64_TACVA</name>
<organism evidence="16 17">
    <name type="scientific">Tachysurus vachellii</name>
    <name type="common">Darkbarbel catfish</name>
    <name type="synonym">Pelteobagrus vachellii</name>
    <dbReference type="NCBI Taxonomy" id="175792"/>
    <lineage>
        <taxon>Eukaryota</taxon>
        <taxon>Metazoa</taxon>
        <taxon>Chordata</taxon>
        <taxon>Craniata</taxon>
        <taxon>Vertebrata</taxon>
        <taxon>Euteleostomi</taxon>
        <taxon>Actinopterygii</taxon>
        <taxon>Neopterygii</taxon>
        <taxon>Teleostei</taxon>
        <taxon>Ostariophysi</taxon>
        <taxon>Siluriformes</taxon>
        <taxon>Bagridae</taxon>
        <taxon>Tachysurus</taxon>
    </lineage>
</organism>
<evidence type="ECO:0000256" key="2">
    <source>
        <dbReference type="ARBA" id="ARBA00004184"/>
    </source>
</evidence>
<dbReference type="InterPro" id="IPR017300">
    <property type="entry name" value="NHERF-1/NHERF-2"/>
</dbReference>
<evidence type="ECO:0000256" key="3">
    <source>
        <dbReference type="ARBA" id="ARBA00004466"/>
    </source>
</evidence>
<keyword evidence="6" id="KW-0879">Wnt signaling pathway</keyword>
<evidence type="ECO:0000256" key="8">
    <source>
        <dbReference type="ARBA" id="ARBA00023136"/>
    </source>
</evidence>
<dbReference type="GO" id="GO:0016324">
    <property type="term" value="C:apical plasma membrane"/>
    <property type="evidence" value="ECO:0007669"/>
    <property type="project" value="TreeGrafter"/>
</dbReference>
<keyword evidence="7" id="KW-0677">Repeat</keyword>
<feature type="region of interest" description="Disordered" evidence="14">
    <location>
        <begin position="114"/>
        <end position="180"/>
    </location>
</feature>
<evidence type="ECO:0000256" key="9">
    <source>
        <dbReference type="ARBA" id="ARBA00023273"/>
    </source>
</evidence>
<dbReference type="SUPFAM" id="SSF50156">
    <property type="entry name" value="PDZ domain-like"/>
    <property type="match status" value="2"/>
</dbReference>
<dbReference type="PIRSF" id="PIRSF037866">
    <property type="entry name" value="EBP50"/>
    <property type="match status" value="1"/>
</dbReference>
<protein>
    <recommendedName>
        <fullName evidence="5">Na(+)/H(+) exchange regulatory cofactor NHE-RF1</fullName>
    </recommendedName>
    <alternativeName>
        <fullName evidence="12">Ezrin-radixin-moesin-binding phosphoprotein 50</fullName>
    </alternativeName>
    <alternativeName>
        <fullName evidence="11">Regulatory cofactor of Na(+)/H(+) exchanger</fullName>
    </alternativeName>
    <alternativeName>
        <fullName evidence="10">Sodium-hydrogen exchanger regulatory factor 1</fullName>
    </alternativeName>
    <alternativeName>
        <fullName evidence="13">Solute carrier family 9 isoform A3 regulatory factor 1</fullName>
    </alternativeName>
</protein>
<evidence type="ECO:0000259" key="15">
    <source>
        <dbReference type="PROSITE" id="PS50106"/>
    </source>
</evidence>
<dbReference type="CDD" id="cd06768">
    <property type="entry name" value="PDZ_NHERF-like"/>
    <property type="match status" value="2"/>
</dbReference>
<dbReference type="GO" id="GO:0072659">
    <property type="term" value="P:protein localization to plasma membrane"/>
    <property type="evidence" value="ECO:0007669"/>
    <property type="project" value="TreeGrafter"/>
</dbReference>
<evidence type="ECO:0000256" key="5">
    <source>
        <dbReference type="ARBA" id="ARBA00016876"/>
    </source>
</evidence>
<dbReference type="InterPro" id="IPR051067">
    <property type="entry name" value="NHER"/>
</dbReference>
<feature type="compositionally biased region" description="Pro residues" evidence="14">
    <location>
        <begin position="132"/>
        <end position="152"/>
    </location>
</feature>
<keyword evidence="9" id="KW-0966">Cell projection</keyword>
<keyword evidence="8" id="KW-0472">Membrane</keyword>
<dbReference type="AlphaFoldDB" id="A0AA88NT64"/>
<sequence>MSGELRPRLCVLEKGSDGYGFHLHGEKNKVGQFIRLVEPGSPAETSGLKPGDKLVFVNGDNVDGESHQQVVSRIRGVTGALELIVVDADTAEYLRKHNLECRKEFVREGVLTSGDRVDTAAQDRNGTDRDPSPVPASVPAPASVPVPAPAPAPVSASVPAPASVPVPSPASNGDMGLDTLSLSSKESKNELRPRLCQMKKGATGYGFNLHSDKSKSGQYIRAVDDDSPAEKSGLRPQDKVVQVNGIAVHGLQHSEVVAAIKAGGDELQLLVVDPDTEAFFMSCQVLPTEEHLTGPLPEPDASGDAEEKVKEEAVQEVQPMSESPTPSNASSTASIPAETASSPSSQEKAGEKAVEKSASANAASSLDLNISLQQAKERAHQKRSNKRAPPMDWSKRSEVFSNL</sequence>
<dbReference type="InterPro" id="IPR036034">
    <property type="entry name" value="PDZ_sf"/>
</dbReference>
<dbReference type="GO" id="GO:0005102">
    <property type="term" value="F:signaling receptor binding"/>
    <property type="evidence" value="ECO:0007669"/>
    <property type="project" value="TreeGrafter"/>
</dbReference>
<comment type="subcellular location">
    <subcellularLocation>
        <location evidence="4">Cell projection</location>
        <location evidence="4">Filopodium</location>
    </subcellularLocation>
    <subcellularLocation>
        <location evidence="1">Cell projection</location>
        <location evidence="1">Microvillus</location>
    </subcellularLocation>
    <subcellularLocation>
        <location evidence="3">Cell projection</location>
        <location evidence="3">Ruffle</location>
    </subcellularLocation>
    <subcellularLocation>
        <location evidence="2">Endomembrane system</location>
        <topology evidence="2">Peripheral membrane protein</topology>
    </subcellularLocation>
</comment>
<evidence type="ECO:0000256" key="12">
    <source>
        <dbReference type="ARBA" id="ARBA00032844"/>
    </source>
</evidence>
<dbReference type="FunFam" id="2.30.42.10:FF:000068">
    <property type="entry name" value="Na(+)/H(+) exchange regulatory cofactor NHE-RF"/>
    <property type="match status" value="1"/>
</dbReference>
<reference evidence="16" key="1">
    <citation type="submission" date="2023-08" db="EMBL/GenBank/DDBJ databases">
        <title>Pelteobagrus vachellii genome.</title>
        <authorList>
            <person name="Liu H."/>
        </authorList>
    </citation>
    <scope>NUCLEOTIDE SEQUENCE</scope>
    <source>
        <strain evidence="16">PRFRI_2022a</strain>
        <tissue evidence="16">Muscle</tissue>
    </source>
</reference>
<dbReference type="Pfam" id="PF00595">
    <property type="entry name" value="PDZ"/>
    <property type="match status" value="2"/>
</dbReference>
<dbReference type="GO" id="GO:0016055">
    <property type="term" value="P:Wnt signaling pathway"/>
    <property type="evidence" value="ECO:0007669"/>
    <property type="project" value="UniProtKB-KW"/>
</dbReference>
<evidence type="ECO:0000256" key="7">
    <source>
        <dbReference type="ARBA" id="ARBA00022737"/>
    </source>
</evidence>
<feature type="compositionally biased region" description="Basic and acidic residues" evidence="14">
    <location>
        <begin position="393"/>
        <end position="403"/>
    </location>
</feature>
<dbReference type="GO" id="GO:0005902">
    <property type="term" value="C:microvillus"/>
    <property type="evidence" value="ECO:0007669"/>
    <property type="project" value="UniProtKB-SubCell"/>
</dbReference>
<dbReference type="PANTHER" id="PTHR14191">
    <property type="entry name" value="PDZ DOMAIN CONTAINING PROTEIN"/>
    <property type="match status" value="1"/>
</dbReference>
<dbReference type="EMBL" id="JAVHJS010000002">
    <property type="protein sequence ID" value="KAK2866558.1"/>
    <property type="molecule type" value="Genomic_DNA"/>
</dbReference>
<dbReference type="Pfam" id="PF09007">
    <property type="entry name" value="EBP50_C"/>
    <property type="match status" value="1"/>
</dbReference>
<feature type="compositionally biased region" description="Low complexity" evidence="14">
    <location>
        <begin position="315"/>
        <end position="337"/>
    </location>
</feature>
<accession>A0AA88NT64</accession>